<keyword evidence="2" id="KW-1185">Reference proteome</keyword>
<accession>A0AAD9PZY9</accession>
<reference evidence="1" key="2">
    <citation type="journal article" date="2023" name="Science">
        <title>Genomic signatures of disease resistance in endangered staghorn corals.</title>
        <authorList>
            <person name="Vollmer S.V."/>
            <person name="Selwyn J.D."/>
            <person name="Despard B.A."/>
            <person name="Roesel C.L."/>
        </authorList>
    </citation>
    <scope>NUCLEOTIDE SEQUENCE</scope>
    <source>
        <strain evidence="1">K2</strain>
    </source>
</reference>
<dbReference type="Proteomes" id="UP001249851">
    <property type="component" value="Unassembled WGS sequence"/>
</dbReference>
<gene>
    <name evidence="1" type="ORF">P5673_026733</name>
</gene>
<comment type="caution">
    <text evidence="1">The sequence shown here is derived from an EMBL/GenBank/DDBJ whole genome shotgun (WGS) entry which is preliminary data.</text>
</comment>
<organism evidence="1 2">
    <name type="scientific">Acropora cervicornis</name>
    <name type="common">Staghorn coral</name>
    <dbReference type="NCBI Taxonomy" id="6130"/>
    <lineage>
        <taxon>Eukaryota</taxon>
        <taxon>Metazoa</taxon>
        <taxon>Cnidaria</taxon>
        <taxon>Anthozoa</taxon>
        <taxon>Hexacorallia</taxon>
        <taxon>Scleractinia</taxon>
        <taxon>Astrocoeniina</taxon>
        <taxon>Acroporidae</taxon>
        <taxon>Acropora</taxon>
    </lineage>
</organism>
<protein>
    <submittedName>
        <fullName evidence="1">Transposon TX1 uncharacterized 149 kDa protein</fullName>
    </submittedName>
</protein>
<dbReference type="EMBL" id="JARQWQ010000089">
    <property type="protein sequence ID" value="KAK2552210.1"/>
    <property type="molecule type" value="Genomic_DNA"/>
</dbReference>
<dbReference type="AlphaFoldDB" id="A0AAD9PZY9"/>
<evidence type="ECO:0000313" key="1">
    <source>
        <dbReference type="EMBL" id="KAK2552210.1"/>
    </source>
</evidence>
<reference evidence="1" key="1">
    <citation type="journal article" date="2023" name="G3 (Bethesda)">
        <title>Whole genome assembly and annotation of the endangered Caribbean coral Acropora cervicornis.</title>
        <authorList>
            <person name="Selwyn J.D."/>
            <person name="Vollmer S.V."/>
        </authorList>
    </citation>
    <scope>NUCLEOTIDE SEQUENCE</scope>
    <source>
        <strain evidence="1">K2</strain>
    </source>
</reference>
<evidence type="ECO:0000313" key="2">
    <source>
        <dbReference type="Proteomes" id="UP001249851"/>
    </source>
</evidence>
<sequence>MPLYVLTAEALPINIRANSTIHGLLPPGSTDVEVKLTQFADDTTLLLVNDDSIAEAFKTFDLYERASGAKINKHKCKGLWCGSFASRLDQPFGFEWFNDYIPDKVLGQFIGNVDCSRLNWETKINNIIDAWCHRDLSFKGRALVINALLTSTLWYNATSLSVPAWASARTEQIIYRFFWSNKNPLVNRDVLALSLSKGGFNNARLETKKRALRLNTLRRLLAWEHANWKYFTAFFLGVSGIRLGKLTLALDFKPQNIDHDLPPFHKELLSAWLKHKPFHSRSHNPESFPDILNEPLFRNNLITADDDGQPNRHLHQTAREFTQVLNAIPQLWSIQLMQTQEEKPYSLQPRFSSIPSAPNNRLIDLGDHTTAMFYRQLLDTSIVPPALEFWRQTLQPQPSFISAFWANVYSMSRVEQAR</sequence>
<proteinExistence type="predicted"/>
<name>A0AAD9PZY9_ACRCE</name>